<name>A0A8K0CYH4_IGNLU</name>
<reference evidence="1" key="1">
    <citation type="submission" date="2019-08" db="EMBL/GenBank/DDBJ databases">
        <title>The genome of the North American firefly Photinus pyralis.</title>
        <authorList>
            <consortium name="Photinus pyralis genome working group"/>
            <person name="Fallon T.R."/>
            <person name="Sander Lower S.E."/>
            <person name="Weng J.-K."/>
        </authorList>
    </citation>
    <scope>NUCLEOTIDE SEQUENCE</scope>
    <source>
        <strain evidence="1">TRF0915ILg1</strain>
        <tissue evidence="1">Whole body</tissue>
    </source>
</reference>
<dbReference type="AlphaFoldDB" id="A0A8K0CYH4"/>
<dbReference type="OrthoDB" id="8048764at2759"/>
<evidence type="ECO:0000313" key="2">
    <source>
        <dbReference type="Proteomes" id="UP000801492"/>
    </source>
</evidence>
<accession>A0A8K0CYH4</accession>
<sequence>MESDTLENRIRTNIQTAAKKICSRANKQEYRLSKAIIELLERRRSTDSFSAEYSNLNKSIRKHKTKIIHSVIEHNCNMKILKQERLTDNTRIHQIKNKHGEIIREKSGISKVVEATILPPENITVENITNVGSKDIPAFTTDEIQHALSQMKDGCSPGLDEIFGKMLKLAGRSEI</sequence>
<organism evidence="1 2">
    <name type="scientific">Ignelater luminosus</name>
    <name type="common">Cucubano</name>
    <name type="synonym">Pyrophorus luminosus</name>
    <dbReference type="NCBI Taxonomy" id="2038154"/>
    <lineage>
        <taxon>Eukaryota</taxon>
        <taxon>Metazoa</taxon>
        <taxon>Ecdysozoa</taxon>
        <taxon>Arthropoda</taxon>
        <taxon>Hexapoda</taxon>
        <taxon>Insecta</taxon>
        <taxon>Pterygota</taxon>
        <taxon>Neoptera</taxon>
        <taxon>Endopterygota</taxon>
        <taxon>Coleoptera</taxon>
        <taxon>Polyphaga</taxon>
        <taxon>Elateriformia</taxon>
        <taxon>Elateroidea</taxon>
        <taxon>Elateridae</taxon>
        <taxon>Agrypninae</taxon>
        <taxon>Pyrophorini</taxon>
        <taxon>Ignelater</taxon>
    </lineage>
</organism>
<dbReference type="Proteomes" id="UP000801492">
    <property type="component" value="Unassembled WGS sequence"/>
</dbReference>
<protein>
    <submittedName>
        <fullName evidence="1">Uncharacterized protein</fullName>
    </submittedName>
</protein>
<evidence type="ECO:0000313" key="1">
    <source>
        <dbReference type="EMBL" id="KAF2891655.1"/>
    </source>
</evidence>
<dbReference type="EMBL" id="VTPC01026003">
    <property type="protein sequence ID" value="KAF2891655.1"/>
    <property type="molecule type" value="Genomic_DNA"/>
</dbReference>
<keyword evidence="2" id="KW-1185">Reference proteome</keyword>
<gene>
    <name evidence="1" type="ORF">ILUMI_14518</name>
</gene>
<proteinExistence type="predicted"/>
<comment type="caution">
    <text evidence="1">The sequence shown here is derived from an EMBL/GenBank/DDBJ whole genome shotgun (WGS) entry which is preliminary data.</text>
</comment>